<reference evidence="2 3" key="1">
    <citation type="journal article" date="2016" name="Nat. Commun.">
        <title>Thousands of microbial genomes shed light on interconnected biogeochemical processes in an aquifer system.</title>
        <authorList>
            <person name="Anantharaman K."/>
            <person name="Brown C.T."/>
            <person name="Hug L.A."/>
            <person name="Sharon I."/>
            <person name="Castelle C.J."/>
            <person name="Probst A.J."/>
            <person name="Thomas B.C."/>
            <person name="Singh A."/>
            <person name="Wilkins M.J."/>
            <person name="Karaoz U."/>
            <person name="Brodie E.L."/>
            <person name="Williams K.H."/>
            <person name="Hubbard S.S."/>
            <person name="Banfield J.F."/>
        </authorList>
    </citation>
    <scope>NUCLEOTIDE SEQUENCE [LARGE SCALE GENOMIC DNA]</scope>
</reference>
<comment type="caution">
    <text evidence="2">The sequence shown here is derived from an EMBL/GenBank/DDBJ whole genome shotgun (WGS) entry which is preliminary data.</text>
</comment>
<keyword evidence="1" id="KW-0472">Membrane</keyword>
<name>A0A1G2U5Y8_9BACT</name>
<gene>
    <name evidence="2" type="ORF">A3B16_01685</name>
</gene>
<sequence>MTLHDLILIFVDIIKLIIPILVGLALLTFIWGLVKFIFRIGGDEKAVIEGKNLMIWGLIALFVMVSIWGILAMAYRDVGFTRPFGLPLLRPYSTGN</sequence>
<dbReference type="Pfam" id="PF18895">
    <property type="entry name" value="T4SS_pilin"/>
    <property type="match status" value="1"/>
</dbReference>
<feature type="transmembrane region" description="Helical" evidence="1">
    <location>
        <begin position="55"/>
        <end position="75"/>
    </location>
</feature>
<evidence type="ECO:0000256" key="1">
    <source>
        <dbReference type="SAM" id="Phobius"/>
    </source>
</evidence>
<evidence type="ECO:0000313" key="2">
    <source>
        <dbReference type="EMBL" id="OHB04903.1"/>
    </source>
</evidence>
<feature type="transmembrane region" description="Helical" evidence="1">
    <location>
        <begin position="6"/>
        <end position="34"/>
    </location>
</feature>
<keyword evidence="1" id="KW-1133">Transmembrane helix</keyword>
<dbReference type="EMBL" id="MHWF01000031">
    <property type="protein sequence ID" value="OHB04903.1"/>
    <property type="molecule type" value="Genomic_DNA"/>
</dbReference>
<accession>A0A1G2U5Y8</accession>
<keyword evidence="1" id="KW-0812">Transmembrane</keyword>
<dbReference type="InterPro" id="IPR043993">
    <property type="entry name" value="T4SS_pilin"/>
</dbReference>
<dbReference type="AlphaFoldDB" id="A0A1G2U5Y8"/>
<proteinExistence type="predicted"/>
<evidence type="ECO:0000313" key="3">
    <source>
        <dbReference type="Proteomes" id="UP000177722"/>
    </source>
</evidence>
<organism evidence="2 3">
    <name type="scientific">Candidatus Zambryskibacteria bacterium RIFCSPLOWO2_01_FULL_45_43</name>
    <dbReference type="NCBI Taxonomy" id="1802762"/>
    <lineage>
        <taxon>Bacteria</taxon>
        <taxon>Candidatus Zambryskiibacteriota</taxon>
    </lineage>
</organism>
<protein>
    <submittedName>
        <fullName evidence="2">Uncharacterized protein</fullName>
    </submittedName>
</protein>
<dbReference type="Proteomes" id="UP000177722">
    <property type="component" value="Unassembled WGS sequence"/>
</dbReference>